<accession>A0A517XVM5</accession>
<keyword evidence="3" id="KW-1185">Reference proteome</keyword>
<dbReference type="Gene3D" id="3.60.15.10">
    <property type="entry name" value="Ribonuclease Z/Hydroxyacylglutathione hydrolase-like"/>
    <property type="match status" value="1"/>
</dbReference>
<evidence type="ECO:0000313" key="3">
    <source>
        <dbReference type="Proteomes" id="UP000319576"/>
    </source>
</evidence>
<sequence length="314" mass="33317">MTARFTVLASGSSGNAALLEVDGFGLLIDCGLHSRFISARLAAVGRSWEHVHAAVLTHTHGDHWKDTCLADFRSRKISLHAHPMHLNHLATTAPSFGPLKAAGYTRAYADGEQFGIAPGLTATPVWVSHDSEPTFAFRFDYADADGLSWSVGYASDLGVASAELVAAFAGVDVLAVEYNHCERMERASTRPAFLVQRVLGDQGHLSNRQAAEFTRAVAARSGPGFPSHLVQLHLSRDCNHPFLAEAAGRNALADLNPSAVVLTARQDAPAKSIDLVRRPDAAVRLAARPGAPPAAPFPTRPKPAASVLPGFGVV</sequence>
<dbReference type="GO" id="GO:0016787">
    <property type="term" value="F:hydrolase activity"/>
    <property type="evidence" value="ECO:0007669"/>
    <property type="project" value="UniProtKB-KW"/>
</dbReference>
<dbReference type="OrthoDB" id="9781189at2"/>
<organism evidence="2 3">
    <name type="scientific">Urbifossiella limnaea</name>
    <dbReference type="NCBI Taxonomy" id="2528023"/>
    <lineage>
        <taxon>Bacteria</taxon>
        <taxon>Pseudomonadati</taxon>
        <taxon>Planctomycetota</taxon>
        <taxon>Planctomycetia</taxon>
        <taxon>Gemmatales</taxon>
        <taxon>Gemmataceae</taxon>
        <taxon>Urbifossiella</taxon>
    </lineage>
</organism>
<dbReference type="KEGG" id="uli:ETAA1_35350"/>
<name>A0A517XVM5_9BACT</name>
<dbReference type="EC" id="3.-.-.-" evidence="2"/>
<dbReference type="Proteomes" id="UP000319576">
    <property type="component" value="Chromosome"/>
</dbReference>
<proteinExistence type="predicted"/>
<evidence type="ECO:0000313" key="2">
    <source>
        <dbReference type="EMBL" id="QDU21565.1"/>
    </source>
</evidence>
<gene>
    <name evidence="2" type="primary">yycJ</name>
    <name evidence="2" type="ORF">ETAA1_35350</name>
</gene>
<dbReference type="InterPro" id="IPR001279">
    <property type="entry name" value="Metallo-B-lactamas"/>
</dbReference>
<keyword evidence="2" id="KW-0378">Hydrolase</keyword>
<dbReference type="AlphaFoldDB" id="A0A517XVM5"/>
<dbReference type="Pfam" id="PF12706">
    <property type="entry name" value="Lactamase_B_2"/>
    <property type="match status" value="1"/>
</dbReference>
<dbReference type="InterPro" id="IPR036866">
    <property type="entry name" value="RibonucZ/Hydroxyglut_hydro"/>
</dbReference>
<feature type="domain" description="Metallo-beta-lactamase" evidence="1">
    <location>
        <begin position="26"/>
        <end position="220"/>
    </location>
</feature>
<dbReference type="InterPro" id="IPR052533">
    <property type="entry name" value="WalJ/YycJ-like"/>
</dbReference>
<dbReference type="RefSeq" id="WP_145240610.1">
    <property type="nucleotide sequence ID" value="NZ_CP036273.1"/>
</dbReference>
<evidence type="ECO:0000259" key="1">
    <source>
        <dbReference type="Pfam" id="PF12706"/>
    </source>
</evidence>
<dbReference type="PANTHER" id="PTHR47619">
    <property type="entry name" value="METALLO-HYDROLASE YYCJ-RELATED"/>
    <property type="match status" value="1"/>
</dbReference>
<dbReference type="SUPFAM" id="SSF56281">
    <property type="entry name" value="Metallo-hydrolase/oxidoreductase"/>
    <property type="match status" value="1"/>
</dbReference>
<dbReference type="PANTHER" id="PTHR47619:SF1">
    <property type="entry name" value="EXODEOXYRIBONUCLEASE WALJ"/>
    <property type="match status" value="1"/>
</dbReference>
<reference evidence="2 3" key="1">
    <citation type="submission" date="2019-02" db="EMBL/GenBank/DDBJ databases">
        <title>Deep-cultivation of Planctomycetes and their phenomic and genomic characterization uncovers novel biology.</title>
        <authorList>
            <person name="Wiegand S."/>
            <person name="Jogler M."/>
            <person name="Boedeker C."/>
            <person name="Pinto D."/>
            <person name="Vollmers J."/>
            <person name="Rivas-Marin E."/>
            <person name="Kohn T."/>
            <person name="Peeters S.H."/>
            <person name="Heuer A."/>
            <person name="Rast P."/>
            <person name="Oberbeckmann S."/>
            <person name="Bunk B."/>
            <person name="Jeske O."/>
            <person name="Meyerdierks A."/>
            <person name="Storesund J.E."/>
            <person name="Kallscheuer N."/>
            <person name="Luecker S."/>
            <person name="Lage O.M."/>
            <person name="Pohl T."/>
            <person name="Merkel B.J."/>
            <person name="Hornburger P."/>
            <person name="Mueller R.-W."/>
            <person name="Bruemmer F."/>
            <person name="Labrenz M."/>
            <person name="Spormann A.M."/>
            <person name="Op den Camp H."/>
            <person name="Overmann J."/>
            <person name="Amann R."/>
            <person name="Jetten M.S.M."/>
            <person name="Mascher T."/>
            <person name="Medema M.H."/>
            <person name="Devos D.P."/>
            <person name="Kaster A.-K."/>
            <person name="Ovreas L."/>
            <person name="Rohde M."/>
            <person name="Galperin M.Y."/>
            <person name="Jogler C."/>
        </authorList>
    </citation>
    <scope>NUCLEOTIDE SEQUENCE [LARGE SCALE GENOMIC DNA]</scope>
    <source>
        <strain evidence="2 3">ETA_A1</strain>
    </source>
</reference>
<dbReference type="EMBL" id="CP036273">
    <property type="protein sequence ID" value="QDU21565.1"/>
    <property type="molecule type" value="Genomic_DNA"/>
</dbReference>
<protein>
    <submittedName>
        <fullName evidence="2">Metallo-hydrolase YycJ</fullName>
        <ecNumber evidence="2">3.-.-.-</ecNumber>
    </submittedName>
</protein>